<feature type="compositionally biased region" description="Pro residues" evidence="1">
    <location>
        <begin position="321"/>
        <end position="331"/>
    </location>
</feature>
<evidence type="ECO:0000313" key="3">
    <source>
        <dbReference type="Proteomes" id="UP000309340"/>
    </source>
</evidence>
<feature type="region of interest" description="Disordered" evidence="1">
    <location>
        <begin position="317"/>
        <end position="423"/>
    </location>
</feature>
<accession>A0A4U0XJI0</accession>
<feature type="compositionally biased region" description="Low complexity" evidence="1">
    <location>
        <begin position="332"/>
        <end position="344"/>
    </location>
</feature>
<feature type="compositionally biased region" description="Basic and acidic residues" evidence="1">
    <location>
        <begin position="22"/>
        <end position="32"/>
    </location>
</feature>
<name>A0A4U0XJI0_9PEZI</name>
<sequence length="423" mass="45868">MSPSTGCKRPHSPKPGSPGAKGDPEPKRRAMDVNEQAAISRNFTPNMRRHAYSPSSHTDWMPSGAVRGTQIDNCRTERRATSTKHRQHRPAPQNIIDARHKQQTGRPKNGGLESSDLKKGGLKNDEHQEGDLEDGEIPQTVQTGFSHHHDYESCSPDTKALRRDHITKIKNISDVSHPQALIPLRPRHVFPADPRNASCSLLEPTLELSYLVGRDLNRAHRLMNRAVNSRPYETKAPLCHEHIRRVVRFGHEENLRTRQRRGQEEPVSGTRGGTKALTSTAAPTARPTLEGGLVRFEACLITAQTATQYWTTDRVEAQPHGPVPAAPPPGPKASALKAKAPAAGGDFGHDKAGLEVVKKATASDKTGPGKAGPNVVKNPIATDKACHSKSRLTASTPATEKATTAADAGHGKLVSKRASPLFP</sequence>
<feature type="compositionally biased region" description="Basic and acidic residues" evidence="1">
    <location>
        <begin position="255"/>
        <end position="264"/>
    </location>
</feature>
<gene>
    <name evidence="2" type="ORF">B0A55_03521</name>
</gene>
<comment type="caution">
    <text evidence="2">The sequence shown here is derived from an EMBL/GenBank/DDBJ whole genome shotgun (WGS) entry which is preliminary data.</text>
</comment>
<evidence type="ECO:0000256" key="1">
    <source>
        <dbReference type="SAM" id="MobiDB-lite"/>
    </source>
</evidence>
<dbReference type="Proteomes" id="UP000309340">
    <property type="component" value="Unassembled WGS sequence"/>
</dbReference>
<feature type="compositionally biased region" description="Basic and acidic residues" evidence="1">
    <location>
        <begin position="115"/>
        <end position="130"/>
    </location>
</feature>
<dbReference type="EMBL" id="NAJQ01000190">
    <property type="protein sequence ID" value="TKA75533.1"/>
    <property type="molecule type" value="Genomic_DNA"/>
</dbReference>
<reference evidence="2 3" key="1">
    <citation type="submission" date="2017-03" db="EMBL/GenBank/DDBJ databases">
        <title>Genomes of endolithic fungi from Antarctica.</title>
        <authorList>
            <person name="Coleine C."/>
            <person name="Masonjones S."/>
            <person name="Stajich J.E."/>
        </authorList>
    </citation>
    <scope>NUCLEOTIDE SEQUENCE [LARGE SCALE GENOMIC DNA]</scope>
    <source>
        <strain evidence="2 3">CCFEE 5184</strain>
    </source>
</reference>
<keyword evidence="3" id="KW-1185">Reference proteome</keyword>
<protein>
    <submittedName>
        <fullName evidence="2">Uncharacterized protein</fullName>
    </submittedName>
</protein>
<feature type="region of interest" description="Disordered" evidence="1">
    <location>
        <begin position="1"/>
        <end position="136"/>
    </location>
</feature>
<feature type="region of interest" description="Disordered" evidence="1">
    <location>
        <begin position="255"/>
        <end position="283"/>
    </location>
</feature>
<dbReference type="AlphaFoldDB" id="A0A4U0XJI0"/>
<feature type="compositionally biased region" description="Basic and acidic residues" evidence="1">
    <location>
        <begin position="347"/>
        <end position="362"/>
    </location>
</feature>
<proteinExistence type="predicted"/>
<evidence type="ECO:0000313" key="2">
    <source>
        <dbReference type="EMBL" id="TKA75533.1"/>
    </source>
</evidence>
<feature type="compositionally biased region" description="Polar residues" evidence="1">
    <location>
        <begin position="391"/>
        <end position="402"/>
    </location>
</feature>
<organism evidence="2 3">
    <name type="scientific">Friedmanniomyces simplex</name>
    <dbReference type="NCBI Taxonomy" id="329884"/>
    <lineage>
        <taxon>Eukaryota</taxon>
        <taxon>Fungi</taxon>
        <taxon>Dikarya</taxon>
        <taxon>Ascomycota</taxon>
        <taxon>Pezizomycotina</taxon>
        <taxon>Dothideomycetes</taxon>
        <taxon>Dothideomycetidae</taxon>
        <taxon>Mycosphaerellales</taxon>
        <taxon>Teratosphaeriaceae</taxon>
        <taxon>Friedmanniomyces</taxon>
    </lineage>
</organism>